<evidence type="ECO:0000313" key="5">
    <source>
        <dbReference type="Proteomes" id="UP000046395"/>
    </source>
</evidence>
<evidence type="ECO:0000256" key="4">
    <source>
        <dbReference type="ARBA" id="ARBA00038261"/>
    </source>
</evidence>
<dbReference type="PANTHER" id="PTHR44889:SF1">
    <property type="entry name" value="INACTIVE HYDROXYSTEROID DEHYDROGENASE-LIKE PROTEIN 1"/>
    <property type="match status" value="1"/>
</dbReference>
<dbReference type="STRING" id="70415.A0A5S6QW43"/>
<evidence type="ECO:0000313" key="6">
    <source>
        <dbReference type="WBParaSite" id="TMUE_3000011621.1"/>
    </source>
</evidence>
<evidence type="ECO:0000256" key="2">
    <source>
        <dbReference type="ARBA" id="ARBA00022857"/>
    </source>
</evidence>
<dbReference type="InterPro" id="IPR052149">
    <property type="entry name" value="17-beta-HSD3-like"/>
</dbReference>
<dbReference type="WBParaSite" id="TMUE_3000011621.1">
    <property type="protein sequence ID" value="TMUE_3000011621.1"/>
    <property type="gene ID" value="WBGene00295083"/>
</dbReference>
<comment type="similarity">
    <text evidence="4">Belongs to the short-chain dehydrogenases/reductases (SDR) family. 17-beta-HSD 3 subfamily.</text>
</comment>
<name>A0A5S6QW43_TRIMR</name>
<proteinExistence type="inferred from homology"/>
<keyword evidence="2" id="KW-0521">NADP</keyword>
<protein>
    <submittedName>
        <fullName evidence="6">Inactive hydroxysteroid dehydrogenase-like protein 1</fullName>
    </submittedName>
</protein>
<comment type="subcellular location">
    <subcellularLocation>
        <location evidence="1">Mitochondrion</location>
    </subcellularLocation>
</comment>
<evidence type="ECO:0000256" key="3">
    <source>
        <dbReference type="ARBA" id="ARBA00023128"/>
    </source>
</evidence>
<sequence>MALAVDRAELLINQICCACGKWRDLFAAIGVGFSAYCVYRVTISSVWGIWTHLGGLFNVQRRLRTYGDTVVVIGNPGAVRNELMKRLAWLGFSIILVQHHPREKEIATYFEYEFGTTVISQPAHELSTDCGVRSFRKLLSSHNVGLMIDTTCCFDSLVSRIIPSNVTMGDFREWCKEDVLLRVAAMHTRLHLSSKAKALAVTVVYCQEPERDAYKTNLFLQMLNRSLFLTPPNGIDEQFFLPWRLDRSPLKKDLLWINDAYDKEEAIAGGRYFPWLYRFWVPLPKTYARHATWSMGRPGVTTGYLPHSFLQWWIGLFFSDFTFFPKKQQRQRLEPNEQMDTLSNWAYED</sequence>
<organism evidence="5 6">
    <name type="scientific">Trichuris muris</name>
    <name type="common">Mouse whipworm</name>
    <dbReference type="NCBI Taxonomy" id="70415"/>
    <lineage>
        <taxon>Eukaryota</taxon>
        <taxon>Metazoa</taxon>
        <taxon>Ecdysozoa</taxon>
        <taxon>Nematoda</taxon>
        <taxon>Enoplea</taxon>
        <taxon>Dorylaimia</taxon>
        <taxon>Trichinellida</taxon>
        <taxon>Trichuridae</taxon>
        <taxon>Trichuris</taxon>
    </lineage>
</organism>
<dbReference type="Proteomes" id="UP000046395">
    <property type="component" value="Unassembled WGS sequence"/>
</dbReference>
<dbReference type="AlphaFoldDB" id="A0A5S6QW43"/>
<dbReference type="GO" id="GO:0005739">
    <property type="term" value="C:mitochondrion"/>
    <property type="evidence" value="ECO:0007669"/>
    <property type="project" value="UniProtKB-SubCell"/>
</dbReference>
<keyword evidence="5" id="KW-1185">Reference proteome</keyword>
<dbReference type="PANTHER" id="PTHR44889">
    <property type="entry name" value="INACTIVE HYDROXYSTEROID DEHYDROGENASE-LIKE PROTEIN 1"/>
    <property type="match status" value="1"/>
</dbReference>
<accession>A0A5S6QW43</accession>
<evidence type="ECO:0000256" key="1">
    <source>
        <dbReference type="ARBA" id="ARBA00004173"/>
    </source>
</evidence>
<reference evidence="6" key="1">
    <citation type="submission" date="2019-12" db="UniProtKB">
        <authorList>
            <consortium name="WormBaseParasite"/>
        </authorList>
    </citation>
    <scope>IDENTIFICATION</scope>
</reference>
<keyword evidence="3" id="KW-0496">Mitochondrion</keyword>